<sequence length="457" mass="49249">MSNNLFVLCLILMTSSSDAAKTTSYTLDLIHRDSPSSPFYDPSRTRLQRQAGSFLRSIARSSSNLLSAPVSPFSGEYVTKFRIGTPAVEVLAIVDTHSDLTWTQCVPCRNNDYKIIECYKQKTPIFNPRNSKTYRNLTCGSDQCALLDDASPGLLPACNQEQQPCSYYVFYKEEAVDESRSGGDIALETFTFVDGDNIDSVKVVFGCGHDNMGGFVEKASGVLGLGRGSVSLVNQLASGGGGGGARYFSYCLTTSESDRSDSDASSRIRFGSTAIVGPGPKVGSTPLRNGPGGTVRNFYSVTLEGISVGNQRLEYSSSPKIVKRIGNIVIDSSTAMTVLPSSFYDRLESVLVKAIVNGTAKRVPDPRKTNGLCFGQVATVNYPAITAHFQGVDLVLSNENSFLEVGVGVVCSTFLRGVSDEPSVAIFGNMHQRNILIGFDLDNHKVDFLPTDCAKPQ</sequence>
<evidence type="ECO:0000256" key="2">
    <source>
        <dbReference type="ARBA" id="ARBA00022670"/>
    </source>
</evidence>
<dbReference type="InterPro" id="IPR032861">
    <property type="entry name" value="TAXi_N"/>
</dbReference>
<keyword evidence="6" id="KW-0732">Signal</keyword>
<dbReference type="InterPro" id="IPR032799">
    <property type="entry name" value="TAXi_C"/>
</dbReference>
<dbReference type="CDD" id="cd05476">
    <property type="entry name" value="pepsin_A_like_plant"/>
    <property type="match status" value="1"/>
</dbReference>
<evidence type="ECO:0000256" key="6">
    <source>
        <dbReference type="SAM" id="SignalP"/>
    </source>
</evidence>
<dbReference type="eggNOG" id="KOG1339">
    <property type="taxonomic scope" value="Eukaryota"/>
</dbReference>
<evidence type="ECO:0000313" key="8">
    <source>
        <dbReference type="EMBL" id="EYU32554.1"/>
    </source>
</evidence>
<dbReference type="GO" id="GO:0006508">
    <property type="term" value="P:proteolysis"/>
    <property type="evidence" value="ECO:0007669"/>
    <property type="project" value="UniProtKB-KW"/>
</dbReference>
<dbReference type="EMBL" id="KI630827">
    <property type="protein sequence ID" value="EYU32554.1"/>
    <property type="molecule type" value="Genomic_DNA"/>
</dbReference>
<dbReference type="PANTHER" id="PTHR47967">
    <property type="entry name" value="OS07G0603500 PROTEIN-RELATED"/>
    <property type="match status" value="1"/>
</dbReference>
<keyword evidence="9" id="KW-1185">Reference proteome</keyword>
<keyword evidence="5" id="KW-0325">Glycoprotein</keyword>
<dbReference type="STRING" id="4155.A0A022QYA1"/>
<reference evidence="8 9" key="1">
    <citation type="journal article" date="2013" name="Proc. Natl. Acad. Sci. U.S.A.">
        <title>Fine-scale variation in meiotic recombination in Mimulus inferred from population shotgun sequencing.</title>
        <authorList>
            <person name="Hellsten U."/>
            <person name="Wright K.M."/>
            <person name="Jenkins J."/>
            <person name="Shu S."/>
            <person name="Yuan Y."/>
            <person name="Wessler S.R."/>
            <person name="Schmutz J."/>
            <person name="Willis J.H."/>
            <person name="Rokhsar D.S."/>
        </authorList>
    </citation>
    <scope>NUCLEOTIDE SEQUENCE [LARGE SCALE GENOMIC DNA]</scope>
    <source>
        <strain evidence="9">cv. DUN x IM62</strain>
    </source>
</reference>
<feature type="domain" description="Peptidase A1" evidence="7">
    <location>
        <begin position="77"/>
        <end position="449"/>
    </location>
</feature>
<feature type="chain" id="PRO_5001504664" description="Peptidase A1 domain-containing protein" evidence="6">
    <location>
        <begin position="20"/>
        <end position="457"/>
    </location>
</feature>
<evidence type="ECO:0000256" key="3">
    <source>
        <dbReference type="ARBA" id="ARBA00022750"/>
    </source>
</evidence>
<dbReference type="InterPro" id="IPR033121">
    <property type="entry name" value="PEPTIDASE_A1"/>
</dbReference>
<dbReference type="Pfam" id="PF14541">
    <property type="entry name" value="TAXi_C"/>
    <property type="match status" value="1"/>
</dbReference>
<name>A0A022QYA1_ERYGU</name>
<dbReference type="AlphaFoldDB" id="A0A022QYA1"/>
<keyword evidence="2" id="KW-0645">Protease</keyword>
<dbReference type="GO" id="GO:0004190">
    <property type="term" value="F:aspartic-type endopeptidase activity"/>
    <property type="evidence" value="ECO:0000318"/>
    <property type="project" value="GO_Central"/>
</dbReference>
<dbReference type="GO" id="GO:0005576">
    <property type="term" value="C:extracellular region"/>
    <property type="evidence" value="ECO:0000318"/>
    <property type="project" value="GO_Central"/>
</dbReference>
<comment type="similarity">
    <text evidence="1">Belongs to the peptidase A1 family.</text>
</comment>
<dbReference type="InterPro" id="IPR034161">
    <property type="entry name" value="Pepsin-like_plant"/>
</dbReference>
<dbReference type="PROSITE" id="PS51767">
    <property type="entry name" value="PEPTIDASE_A1"/>
    <property type="match status" value="1"/>
</dbReference>
<dbReference type="InterPro" id="IPR021109">
    <property type="entry name" value="Peptidase_aspartic_dom_sf"/>
</dbReference>
<gene>
    <name evidence="8" type="ORF">MIMGU_mgv1a021023mg</name>
</gene>
<dbReference type="Proteomes" id="UP000030748">
    <property type="component" value="Unassembled WGS sequence"/>
</dbReference>
<dbReference type="SUPFAM" id="SSF50630">
    <property type="entry name" value="Acid proteases"/>
    <property type="match status" value="1"/>
</dbReference>
<proteinExistence type="inferred from homology"/>
<dbReference type="PhylomeDB" id="A0A022QYA1"/>
<evidence type="ECO:0000313" key="9">
    <source>
        <dbReference type="Proteomes" id="UP000030748"/>
    </source>
</evidence>
<organism evidence="8 9">
    <name type="scientific">Erythranthe guttata</name>
    <name type="common">Yellow monkey flower</name>
    <name type="synonym">Mimulus guttatus</name>
    <dbReference type="NCBI Taxonomy" id="4155"/>
    <lineage>
        <taxon>Eukaryota</taxon>
        <taxon>Viridiplantae</taxon>
        <taxon>Streptophyta</taxon>
        <taxon>Embryophyta</taxon>
        <taxon>Tracheophyta</taxon>
        <taxon>Spermatophyta</taxon>
        <taxon>Magnoliopsida</taxon>
        <taxon>eudicotyledons</taxon>
        <taxon>Gunneridae</taxon>
        <taxon>Pentapetalae</taxon>
        <taxon>asterids</taxon>
        <taxon>lamiids</taxon>
        <taxon>Lamiales</taxon>
        <taxon>Phrymaceae</taxon>
        <taxon>Erythranthe</taxon>
    </lineage>
</organism>
<evidence type="ECO:0000259" key="7">
    <source>
        <dbReference type="PROSITE" id="PS51767"/>
    </source>
</evidence>
<feature type="signal peptide" evidence="6">
    <location>
        <begin position="1"/>
        <end position="19"/>
    </location>
</feature>
<evidence type="ECO:0000256" key="5">
    <source>
        <dbReference type="ARBA" id="ARBA00023180"/>
    </source>
</evidence>
<dbReference type="Pfam" id="PF14543">
    <property type="entry name" value="TAXi_N"/>
    <property type="match status" value="1"/>
</dbReference>
<protein>
    <recommendedName>
        <fullName evidence="7">Peptidase A1 domain-containing protein</fullName>
    </recommendedName>
</protein>
<dbReference type="InterPro" id="IPR051708">
    <property type="entry name" value="Plant_Aspart_Prot_A1"/>
</dbReference>
<dbReference type="Gene3D" id="2.40.70.10">
    <property type="entry name" value="Acid Proteases"/>
    <property type="match status" value="2"/>
</dbReference>
<evidence type="ECO:0000256" key="4">
    <source>
        <dbReference type="ARBA" id="ARBA00022801"/>
    </source>
</evidence>
<accession>A0A022QYA1</accession>
<keyword evidence="3" id="KW-0064">Aspartyl protease</keyword>
<evidence type="ECO:0000256" key="1">
    <source>
        <dbReference type="ARBA" id="ARBA00007447"/>
    </source>
</evidence>
<dbReference type="PANTHER" id="PTHR47967:SF128">
    <property type="entry name" value="ASPARTIC PROTEINASE CDR1-LIKE"/>
    <property type="match status" value="1"/>
</dbReference>
<keyword evidence="4" id="KW-0378">Hydrolase</keyword>